<accession>A0A859FFZ3</accession>
<protein>
    <submittedName>
        <fullName evidence="1">YlbF family regulator</fullName>
    </submittedName>
</protein>
<dbReference type="RefSeq" id="WP_176009579.1">
    <property type="nucleotide sequence ID" value="NZ_CP041372.2"/>
</dbReference>
<dbReference type="Pfam" id="PF06133">
    <property type="entry name" value="Com_YlbF"/>
    <property type="match status" value="1"/>
</dbReference>
<organism evidence="1 2">
    <name type="scientific">Paenalkalicoccus suaedae</name>
    <dbReference type="NCBI Taxonomy" id="2592382"/>
    <lineage>
        <taxon>Bacteria</taxon>
        <taxon>Bacillati</taxon>
        <taxon>Bacillota</taxon>
        <taxon>Bacilli</taxon>
        <taxon>Bacillales</taxon>
        <taxon>Bacillaceae</taxon>
        <taxon>Paenalkalicoccus</taxon>
    </lineage>
</organism>
<evidence type="ECO:0000313" key="1">
    <source>
        <dbReference type="EMBL" id="QKS71544.1"/>
    </source>
</evidence>
<gene>
    <name evidence="1" type="ORF">FLK61_33175</name>
</gene>
<dbReference type="Gene3D" id="1.20.1500.10">
    <property type="entry name" value="YheA/YmcA-like"/>
    <property type="match status" value="1"/>
</dbReference>
<name>A0A859FFZ3_9BACI</name>
<sequence length="146" mass="16379">MMTLTDVSILFEAEDFGDIIVESEVFHHYIETKEALLHDELAQKKLAHFSKLKEKYEEVQRFGKYHPDFRTVTTEVREYKRTVDTEPSIAAFKKAEKELETLLREVSEVIAHNVSPQIMVPTGNPFFDAKGCSGGCGSGGSCSCSA</sequence>
<evidence type="ECO:0000313" key="2">
    <source>
        <dbReference type="Proteomes" id="UP000318138"/>
    </source>
</evidence>
<dbReference type="PANTHER" id="PTHR38448:SF2">
    <property type="entry name" value="REGULATORY PROTEIN YLBF"/>
    <property type="match status" value="1"/>
</dbReference>
<dbReference type="SUPFAM" id="SSF158622">
    <property type="entry name" value="YheA/YmcA-like"/>
    <property type="match status" value="1"/>
</dbReference>
<dbReference type="Proteomes" id="UP000318138">
    <property type="component" value="Chromosome"/>
</dbReference>
<keyword evidence="2" id="KW-1185">Reference proteome</keyword>
<dbReference type="PANTHER" id="PTHR38448">
    <property type="entry name" value="REGULATORY PROTEIN YLBF-RELATED"/>
    <property type="match status" value="1"/>
</dbReference>
<dbReference type="KEGG" id="psua:FLK61_33175"/>
<proteinExistence type="predicted"/>
<dbReference type="AlphaFoldDB" id="A0A859FFZ3"/>
<dbReference type="EMBL" id="CP041372">
    <property type="protein sequence ID" value="QKS71544.1"/>
    <property type="molecule type" value="Genomic_DNA"/>
</dbReference>
<dbReference type="InterPro" id="IPR023378">
    <property type="entry name" value="YheA/YmcA-like_dom_sf"/>
</dbReference>
<dbReference type="InterPro" id="IPR052767">
    <property type="entry name" value="Bact_com_dev_regulator"/>
</dbReference>
<dbReference type="InterPro" id="IPR010368">
    <property type="entry name" value="Com_YlbF"/>
</dbReference>
<reference evidence="2" key="1">
    <citation type="submission" date="2019-07" db="EMBL/GenBank/DDBJ databases">
        <title>Bacillus alkalisoli sp. nov. isolated from saline soil.</title>
        <authorList>
            <person name="Sun J.-Q."/>
            <person name="Xu L."/>
        </authorList>
    </citation>
    <scope>NUCLEOTIDE SEQUENCE [LARGE SCALE GENOMIC DNA]</scope>
    <source>
        <strain evidence="2">M4U3P1</strain>
    </source>
</reference>